<evidence type="ECO:0000256" key="4">
    <source>
        <dbReference type="ARBA" id="ARBA00023163"/>
    </source>
</evidence>
<dbReference type="InterPro" id="IPR000847">
    <property type="entry name" value="LysR_HTH_N"/>
</dbReference>
<dbReference type="OrthoDB" id="6988449at2"/>
<evidence type="ECO:0000313" key="7">
    <source>
        <dbReference type="Proteomes" id="UP000009080"/>
    </source>
</evidence>
<protein>
    <submittedName>
        <fullName evidence="6">Transcriptional regulator, LysR family</fullName>
    </submittedName>
</protein>
<accession>C5BLE5</accession>
<dbReference type="InterPro" id="IPR005119">
    <property type="entry name" value="LysR_subst-bd"/>
</dbReference>
<dbReference type="KEGG" id="ttu:TERTU_0162"/>
<evidence type="ECO:0000259" key="5">
    <source>
        <dbReference type="PROSITE" id="PS50931"/>
    </source>
</evidence>
<dbReference type="SUPFAM" id="SSF53850">
    <property type="entry name" value="Periplasmic binding protein-like II"/>
    <property type="match status" value="1"/>
</dbReference>
<dbReference type="eggNOG" id="COG0583">
    <property type="taxonomic scope" value="Bacteria"/>
</dbReference>
<comment type="similarity">
    <text evidence="1">Belongs to the LysR transcriptional regulatory family.</text>
</comment>
<evidence type="ECO:0000256" key="2">
    <source>
        <dbReference type="ARBA" id="ARBA00023015"/>
    </source>
</evidence>
<dbReference type="EMBL" id="CP001614">
    <property type="protein sequence ID" value="ACR12960.1"/>
    <property type="molecule type" value="Genomic_DNA"/>
</dbReference>
<dbReference type="AlphaFoldDB" id="C5BLE5"/>
<dbReference type="InterPro" id="IPR036388">
    <property type="entry name" value="WH-like_DNA-bd_sf"/>
</dbReference>
<dbReference type="Pfam" id="PF03466">
    <property type="entry name" value="LysR_substrate"/>
    <property type="match status" value="1"/>
</dbReference>
<gene>
    <name evidence="6" type="ordered locus">TERTU_0162</name>
</gene>
<dbReference type="InterPro" id="IPR036390">
    <property type="entry name" value="WH_DNA-bd_sf"/>
</dbReference>
<keyword evidence="7" id="KW-1185">Reference proteome</keyword>
<evidence type="ECO:0000256" key="3">
    <source>
        <dbReference type="ARBA" id="ARBA00023125"/>
    </source>
</evidence>
<keyword evidence="2" id="KW-0805">Transcription regulation</keyword>
<name>C5BLE5_TERTT</name>
<keyword evidence="3" id="KW-0238">DNA-binding</keyword>
<dbReference type="GO" id="GO:0000976">
    <property type="term" value="F:transcription cis-regulatory region binding"/>
    <property type="evidence" value="ECO:0007669"/>
    <property type="project" value="TreeGrafter"/>
</dbReference>
<evidence type="ECO:0000256" key="1">
    <source>
        <dbReference type="ARBA" id="ARBA00009437"/>
    </source>
</evidence>
<dbReference type="RefSeq" id="WP_015819073.1">
    <property type="nucleotide sequence ID" value="NC_012997.1"/>
</dbReference>
<sequence>MKTTLEQWQTFKTVIDEGSFAKAAEVLNKSQSSVSYIIARLQEQLPVPPLVQKGRKAELTEAGKLLYRHASDLLAQAEQLEETAGHLAKGWEAEVSIAADALVPINRVFCGLQAFSSFCPNTRIRIIETTLSGTDEALLTKQADIALSGRVPPGFLAKPLTDVTMLPVAGAQHPLAKLDIVTEQDLKQHRQIVVRDSGTKRSQDAGWLEAEQRWTVSWFSTSIEALKSGLGFAFVPHHRAQPYLENGELCALPLEGGGTRRIPLYLIVAAQSYAGPAVKAVAERLLAAFNAEHKA</sequence>
<dbReference type="Gene3D" id="3.40.190.290">
    <property type="match status" value="1"/>
</dbReference>
<reference evidence="6 7" key="1">
    <citation type="journal article" date="2009" name="PLoS ONE">
        <title>The complete genome of Teredinibacter turnerae T7901: an intracellular endosymbiont of marine wood-boring bivalves (shipworms).</title>
        <authorList>
            <person name="Yang J.C."/>
            <person name="Madupu R."/>
            <person name="Durkin A.S."/>
            <person name="Ekborg N.A."/>
            <person name="Pedamallu C.S."/>
            <person name="Hostetler J.B."/>
            <person name="Radune D."/>
            <person name="Toms B.S."/>
            <person name="Henrissat B."/>
            <person name="Coutinho P.M."/>
            <person name="Schwarz S."/>
            <person name="Field L."/>
            <person name="Trindade-Silva A.E."/>
            <person name="Soares C.A.G."/>
            <person name="Elshahawi S."/>
            <person name="Hanora A."/>
            <person name="Schmidt E.W."/>
            <person name="Haygood M.G."/>
            <person name="Posfai J."/>
            <person name="Benner J."/>
            <person name="Madinger C."/>
            <person name="Nove J."/>
            <person name="Anton B."/>
            <person name="Chaudhary K."/>
            <person name="Foster J."/>
            <person name="Holman A."/>
            <person name="Kumar S."/>
            <person name="Lessard P.A."/>
            <person name="Luyten Y.A."/>
            <person name="Slatko B."/>
            <person name="Wood N."/>
            <person name="Wu B."/>
            <person name="Teplitski M."/>
            <person name="Mougous J.D."/>
            <person name="Ward N."/>
            <person name="Eisen J.A."/>
            <person name="Badger J.H."/>
            <person name="Distel D.L."/>
        </authorList>
    </citation>
    <scope>NUCLEOTIDE SEQUENCE [LARGE SCALE GENOMIC DNA]</scope>
    <source>
        <strain evidence="7">ATCC 39867 / T7901</strain>
    </source>
</reference>
<dbReference type="HOGENOM" id="CLU_039613_35_2_6"/>
<dbReference type="Proteomes" id="UP000009080">
    <property type="component" value="Chromosome"/>
</dbReference>
<dbReference type="Gene3D" id="1.10.10.10">
    <property type="entry name" value="Winged helix-like DNA-binding domain superfamily/Winged helix DNA-binding domain"/>
    <property type="match status" value="1"/>
</dbReference>
<dbReference type="PANTHER" id="PTHR30126:SF88">
    <property type="entry name" value="TRANSCRIPTIONAL REGULATOR-RELATED"/>
    <property type="match status" value="1"/>
</dbReference>
<feature type="domain" description="HTH lysR-type" evidence="5">
    <location>
        <begin position="3"/>
        <end position="60"/>
    </location>
</feature>
<proteinExistence type="inferred from homology"/>
<keyword evidence="4" id="KW-0804">Transcription</keyword>
<dbReference type="SUPFAM" id="SSF46785">
    <property type="entry name" value="Winged helix' DNA-binding domain"/>
    <property type="match status" value="1"/>
</dbReference>
<dbReference type="Pfam" id="PF00126">
    <property type="entry name" value="HTH_1"/>
    <property type="match status" value="1"/>
</dbReference>
<organism evidence="6 7">
    <name type="scientific">Teredinibacter turnerae (strain ATCC 39867 / T7901)</name>
    <dbReference type="NCBI Taxonomy" id="377629"/>
    <lineage>
        <taxon>Bacteria</taxon>
        <taxon>Pseudomonadati</taxon>
        <taxon>Pseudomonadota</taxon>
        <taxon>Gammaproteobacteria</taxon>
        <taxon>Cellvibrionales</taxon>
        <taxon>Cellvibrionaceae</taxon>
        <taxon>Teredinibacter</taxon>
    </lineage>
</organism>
<evidence type="ECO:0000313" key="6">
    <source>
        <dbReference type="EMBL" id="ACR12960.1"/>
    </source>
</evidence>
<dbReference type="GO" id="GO:0003700">
    <property type="term" value="F:DNA-binding transcription factor activity"/>
    <property type="evidence" value="ECO:0007669"/>
    <property type="project" value="InterPro"/>
</dbReference>
<dbReference type="STRING" id="377629.TERTU_0162"/>
<dbReference type="PROSITE" id="PS50931">
    <property type="entry name" value="HTH_LYSR"/>
    <property type="match status" value="1"/>
</dbReference>
<dbReference type="PANTHER" id="PTHR30126">
    <property type="entry name" value="HTH-TYPE TRANSCRIPTIONAL REGULATOR"/>
    <property type="match status" value="1"/>
</dbReference>